<evidence type="ECO:0000313" key="4">
    <source>
        <dbReference type="Proteomes" id="UP000183809"/>
    </source>
</evidence>
<evidence type="ECO:0000256" key="1">
    <source>
        <dbReference type="SAM" id="Phobius"/>
    </source>
</evidence>
<dbReference type="STRING" id="236234.A0A1J9RXA0"/>
<comment type="caution">
    <text evidence="3">The sequence shown here is derived from an EMBL/GenBank/DDBJ whole genome shotgun (WGS) entry which is preliminary data.</text>
</comment>
<organism evidence="3 4">
    <name type="scientific">Diplodia corticola</name>
    <dbReference type="NCBI Taxonomy" id="236234"/>
    <lineage>
        <taxon>Eukaryota</taxon>
        <taxon>Fungi</taxon>
        <taxon>Dikarya</taxon>
        <taxon>Ascomycota</taxon>
        <taxon>Pezizomycotina</taxon>
        <taxon>Dothideomycetes</taxon>
        <taxon>Dothideomycetes incertae sedis</taxon>
        <taxon>Botryosphaeriales</taxon>
        <taxon>Botryosphaeriaceae</taxon>
        <taxon>Diplodia</taxon>
    </lineage>
</organism>
<dbReference type="InterPro" id="IPR046623">
    <property type="entry name" value="DUF6536"/>
</dbReference>
<sequence length="878" mass="97390">MSDADGESALFFEEWSTMFQHLDFDVPTSTTGSSAQDPSDAGQDIRELSLVAHHPPPPTSEADMGIVEDTVGISPTPTDVGARSANDDEEFASSIVAACAWRFSNFYRRFGSISRLKHLFPLVDPDNDAAKTWKRRFSDRRVALILHQIIAACIFLFNLSVLLYAIREYKVTLTTGQIFGPPSDRSCSSIATYNRWLHLGINILSTALQGSSNYCAQLLAAPTREEAVQAHRKGDWFDIGIPSIRNLRKIPWNRSITWFLLMLSSAILHLTWNSAIFAAISVSSYDVVHVSHDFLSDPSPWLAAPPQVNAMRENISKLHRLDNADCIKRYINRPAGLRDVILVSANISMHDHKTIISDNPGSSLLHVEPNSRGTDWGLASAWMCSRWRTPQNAANTSFDTPVWCREELLEPASSWSVQGIRWYNDVVISTIWSRVAYCLSAGEDFQRMDKLCALRFSPIILAVVCVLSLIKSVCISYTAYIHLHQAQPKGWQGTTSRNDGPRAHLWERWSRLWVADDFDPQKAPIVTIGDAVSSFLKEDDPETRSMVLAAKEDFLRRSGKRRKPQLGLPEPCRWYHAASRRRWLATILPTLLLLVCAATGIAQFAKGLKYRRLDVGIAGLWRYGVGTTQLHSLAFGTLMRSLGQTGGFFATVFFANVFQLIASGQYLLYNSVLTSLLAAAEWNSFLVKRRTVRVSCPKGIQRSSYFLSLPFRYGIPLSLSSSILHWLISQSIFTVQTIAYVSPDFERDPTLDASVIGFSIMGLILSLILISTILIAVCSIGIFNKYDGKPYPMPLAFTCSAAISAACHAHPDDRDAHLLPLMWGFVADTPGSTSGRFCFTTARDVEWPDDIDGRLRHADEPCGELSGSAAGGGALGAV</sequence>
<dbReference type="OrthoDB" id="5429634at2759"/>
<dbReference type="RefSeq" id="XP_020128369.1">
    <property type="nucleotide sequence ID" value="XM_020275790.1"/>
</dbReference>
<name>A0A1J9RXA0_9PEZI</name>
<keyword evidence="1" id="KW-0812">Transmembrane</keyword>
<dbReference type="AlphaFoldDB" id="A0A1J9RXA0"/>
<dbReference type="Pfam" id="PF20163">
    <property type="entry name" value="DUF6536"/>
    <property type="match status" value="1"/>
</dbReference>
<feature type="domain" description="DUF6536" evidence="2">
    <location>
        <begin position="141"/>
        <end position="295"/>
    </location>
</feature>
<dbReference type="PANTHER" id="PTHR35395">
    <property type="entry name" value="DUF6536 DOMAIN-CONTAINING PROTEIN"/>
    <property type="match status" value="1"/>
</dbReference>
<feature type="transmembrane region" description="Helical" evidence="1">
    <location>
        <begin position="755"/>
        <end position="783"/>
    </location>
</feature>
<protein>
    <recommendedName>
        <fullName evidence="2">DUF6536 domain-containing protein</fullName>
    </recommendedName>
</protein>
<feature type="transmembrane region" description="Helical" evidence="1">
    <location>
        <begin position="583"/>
        <end position="602"/>
    </location>
</feature>
<accession>A0A1J9RXA0</accession>
<dbReference type="Proteomes" id="UP000183809">
    <property type="component" value="Unassembled WGS sequence"/>
</dbReference>
<keyword evidence="4" id="KW-1185">Reference proteome</keyword>
<dbReference type="PANTHER" id="PTHR35395:SF1">
    <property type="entry name" value="DUF6536 DOMAIN-CONTAINING PROTEIN"/>
    <property type="match status" value="1"/>
</dbReference>
<keyword evidence="1" id="KW-1133">Transmembrane helix</keyword>
<evidence type="ECO:0000313" key="3">
    <source>
        <dbReference type="EMBL" id="OJD32109.1"/>
    </source>
</evidence>
<proteinExistence type="predicted"/>
<dbReference type="GeneID" id="31016051"/>
<feature type="transmembrane region" description="Helical" evidence="1">
    <location>
        <begin position="642"/>
        <end position="661"/>
    </location>
</feature>
<feature type="transmembrane region" description="Helical" evidence="1">
    <location>
        <begin position="256"/>
        <end position="280"/>
    </location>
</feature>
<dbReference type="EMBL" id="MNUE01000041">
    <property type="protein sequence ID" value="OJD32109.1"/>
    <property type="molecule type" value="Genomic_DNA"/>
</dbReference>
<gene>
    <name evidence="3" type="ORF">BKCO1_410003</name>
</gene>
<feature type="transmembrane region" description="Helical" evidence="1">
    <location>
        <begin position="142"/>
        <end position="166"/>
    </location>
</feature>
<evidence type="ECO:0000259" key="2">
    <source>
        <dbReference type="Pfam" id="PF20163"/>
    </source>
</evidence>
<reference evidence="3 4" key="1">
    <citation type="submission" date="2016-10" db="EMBL/GenBank/DDBJ databases">
        <title>Proteomics and genomics reveal pathogen-plant mechanisms compatible with a hemibiotrophic lifestyle of Diplodia corticola.</title>
        <authorList>
            <person name="Fernandes I."/>
            <person name="De Jonge R."/>
            <person name="Van De Peer Y."/>
            <person name="Devreese B."/>
            <person name="Alves A."/>
            <person name="Esteves A.C."/>
        </authorList>
    </citation>
    <scope>NUCLEOTIDE SEQUENCE [LARGE SCALE GENOMIC DNA]</scope>
    <source>
        <strain evidence="3 4">CBS 112549</strain>
    </source>
</reference>
<keyword evidence="1" id="KW-0472">Membrane</keyword>
<feature type="transmembrane region" description="Helical" evidence="1">
    <location>
        <begin position="456"/>
        <end position="480"/>
    </location>
</feature>